<dbReference type="RefSeq" id="WP_130851530.1">
    <property type="nucleotide sequence ID" value="NZ_UYIG01000057.1"/>
</dbReference>
<dbReference type="OrthoDB" id="9905530at2"/>
<dbReference type="AlphaFoldDB" id="A0A660E6A8"/>
<gene>
    <name evidence="1" type="ORF">MUDAN_MDHGFNIF_02639</name>
</gene>
<organism evidence="1 2">
    <name type="scientific">Lactiplantibacillus mudanjiangensis</name>
    <dbReference type="NCBI Taxonomy" id="1296538"/>
    <lineage>
        <taxon>Bacteria</taxon>
        <taxon>Bacillati</taxon>
        <taxon>Bacillota</taxon>
        <taxon>Bacilli</taxon>
        <taxon>Lactobacillales</taxon>
        <taxon>Lactobacillaceae</taxon>
        <taxon>Lactiplantibacillus</taxon>
    </lineage>
</organism>
<proteinExistence type="predicted"/>
<keyword evidence="2" id="KW-1185">Reference proteome</keyword>
<accession>A0A660E6A8</accession>
<name>A0A660E6A8_9LACO</name>
<sequence length="163" mass="16756">MPMEMGDGWVHAGAGAGHLADTRGARINSDFNAGTVLGLGQAVKLGDDGLLAVAADSTDVYGVTAFKSATQGWTLSAPHDVSWDANDIVSVVRQGQVYVPVNTDVAKGQKAIVDADGYFKSAAGVEQSSGDGSATTTTDTTFVGYFRTDAKAGETAALELNLR</sequence>
<dbReference type="Pfam" id="PF22758">
    <property type="entry name" value="Phage_cement"/>
    <property type="match status" value="1"/>
</dbReference>
<evidence type="ECO:0000313" key="1">
    <source>
        <dbReference type="EMBL" id="VDG27816.1"/>
    </source>
</evidence>
<dbReference type="EMBL" id="UYIG01000057">
    <property type="protein sequence ID" value="VDG27816.1"/>
    <property type="molecule type" value="Genomic_DNA"/>
</dbReference>
<dbReference type="InterPro" id="IPR054438">
    <property type="entry name" value="Struct_cement_gp24/gp6"/>
</dbReference>
<dbReference type="Proteomes" id="UP000289996">
    <property type="component" value="Unassembled WGS sequence"/>
</dbReference>
<protein>
    <submittedName>
        <fullName evidence="1">Uncharacterized protein</fullName>
    </submittedName>
</protein>
<reference evidence="1 2" key="1">
    <citation type="submission" date="2018-11" db="EMBL/GenBank/DDBJ databases">
        <authorList>
            <person name="Wuyts S."/>
        </authorList>
    </citation>
    <scope>NUCLEOTIDE SEQUENCE [LARGE SCALE GENOMIC DNA]</scope>
    <source>
        <strain evidence="1">Lactobacillus mudanjiangensis AMBF249</strain>
    </source>
</reference>
<evidence type="ECO:0000313" key="2">
    <source>
        <dbReference type="Proteomes" id="UP000289996"/>
    </source>
</evidence>